<dbReference type="Pfam" id="PF01168">
    <property type="entry name" value="Ala_racemase_N"/>
    <property type="match status" value="1"/>
</dbReference>
<comment type="caution">
    <text evidence="2">The sequence shown here is derived from an EMBL/GenBank/DDBJ whole genome shotgun (WGS) entry which is preliminary data.</text>
</comment>
<feature type="domain" description="Alanine racemase N-terminal" evidence="1">
    <location>
        <begin position="11"/>
        <end position="59"/>
    </location>
</feature>
<reference evidence="2 3" key="1">
    <citation type="submission" date="2019-01" db="EMBL/GenBank/DDBJ databases">
        <title>Draft genome sequences of the type strain Streptomyces sioyaensis DSM 40032 and its novel strain, TM32, a thermotolerant antibiotics-producing actinobacterium.</title>
        <authorList>
            <person name="Nakaew N."/>
            <person name="Lumyong S."/>
            <person name="Sloan W.T."/>
            <person name="Sungthong R."/>
        </authorList>
    </citation>
    <scope>NUCLEOTIDE SEQUENCE [LARGE SCALE GENOMIC DNA]</scope>
    <source>
        <strain evidence="2 3">DSM 40032</strain>
    </source>
</reference>
<keyword evidence="3" id="KW-1185">Reference proteome</keyword>
<protein>
    <recommendedName>
        <fullName evidence="1">Alanine racemase N-terminal domain-containing protein</fullName>
    </recommendedName>
</protein>
<gene>
    <name evidence="2" type="ORF">EST54_18990</name>
</gene>
<dbReference type="EMBL" id="SDIF01000052">
    <property type="protein sequence ID" value="RXS65352.1"/>
    <property type="molecule type" value="Genomic_DNA"/>
</dbReference>
<dbReference type="Proteomes" id="UP000289482">
    <property type="component" value="Unassembled WGS sequence"/>
</dbReference>
<proteinExistence type="predicted"/>
<name>A0A4Q1QQQ0_9ACTN</name>
<evidence type="ECO:0000313" key="3">
    <source>
        <dbReference type="Proteomes" id="UP000289482"/>
    </source>
</evidence>
<accession>A0A4Q1QQQ0</accession>
<dbReference type="RefSeq" id="WP_129248830.1">
    <property type="nucleotide sequence ID" value="NZ_JABZEL010000015.1"/>
</dbReference>
<evidence type="ECO:0000259" key="1">
    <source>
        <dbReference type="Pfam" id="PF01168"/>
    </source>
</evidence>
<sequence length="76" mass="7831">MSARRPHVRGSTWPVEVLVEIGSGSHRTGVQPHAAGEVGKAAADAGLDVVGVCTFPGHDYGNDARVASAARPRSAR</sequence>
<dbReference type="Gene3D" id="3.20.20.10">
    <property type="entry name" value="Alanine racemase"/>
    <property type="match status" value="1"/>
</dbReference>
<dbReference type="GeneID" id="95780022"/>
<organism evidence="2 3">
    <name type="scientific">Streptomyces sioyaensis</name>
    <dbReference type="NCBI Taxonomy" id="67364"/>
    <lineage>
        <taxon>Bacteria</taxon>
        <taxon>Bacillati</taxon>
        <taxon>Actinomycetota</taxon>
        <taxon>Actinomycetes</taxon>
        <taxon>Kitasatosporales</taxon>
        <taxon>Streptomycetaceae</taxon>
        <taxon>Streptomyces</taxon>
    </lineage>
</organism>
<evidence type="ECO:0000313" key="2">
    <source>
        <dbReference type="EMBL" id="RXS65352.1"/>
    </source>
</evidence>
<dbReference type="InterPro" id="IPR001608">
    <property type="entry name" value="Ala_racemase_N"/>
</dbReference>
<dbReference type="AlphaFoldDB" id="A0A4Q1QQQ0"/>
<dbReference type="SUPFAM" id="SSF51419">
    <property type="entry name" value="PLP-binding barrel"/>
    <property type="match status" value="1"/>
</dbReference>
<dbReference type="InterPro" id="IPR029066">
    <property type="entry name" value="PLP-binding_barrel"/>
</dbReference>